<feature type="DNA-binding region" description="H-T-H motif" evidence="2">
    <location>
        <begin position="29"/>
        <end position="48"/>
    </location>
</feature>
<accession>A0AAU9DMF7</accession>
<dbReference type="EMBL" id="AP026801">
    <property type="protein sequence ID" value="BDR56063.1"/>
    <property type="molecule type" value="Genomic_DNA"/>
</dbReference>
<organism evidence="4 5">
    <name type="scientific">Xylocopilactobacillus apis</name>
    <dbReference type="NCBI Taxonomy" id="2932183"/>
    <lineage>
        <taxon>Bacteria</taxon>
        <taxon>Bacillati</taxon>
        <taxon>Bacillota</taxon>
        <taxon>Bacilli</taxon>
        <taxon>Lactobacillales</taxon>
        <taxon>Lactobacillaceae</taxon>
        <taxon>Xylocopilactobacillus</taxon>
    </lineage>
</organism>
<dbReference type="InterPro" id="IPR009057">
    <property type="entry name" value="Homeodomain-like_sf"/>
</dbReference>
<dbReference type="SUPFAM" id="SSF46689">
    <property type="entry name" value="Homeodomain-like"/>
    <property type="match status" value="1"/>
</dbReference>
<keyword evidence="5" id="KW-1185">Reference proteome</keyword>
<evidence type="ECO:0000259" key="3">
    <source>
        <dbReference type="PROSITE" id="PS50977"/>
    </source>
</evidence>
<dbReference type="GO" id="GO:0003677">
    <property type="term" value="F:DNA binding"/>
    <property type="evidence" value="ECO:0007669"/>
    <property type="project" value="UniProtKB-UniRule"/>
</dbReference>
<dbReference type="PROSITE" id="PS50977">
    <property type="entry name" value="HTH_TETR_2"/>
    <property type="match status" value="1"/>
</dbReference>
<sequence length="188" mass="22039">MINKKKDTKKKIIEAAINELREHNYQDLSLRKLSKQVGLTTGAFYKHFSSRDELFEEVTLEISTEISQEIEVDLIDCEPQTAILKYADKLFKLFDDDPNLMNFLFFNPVASQVLIAKKPVFPLLELIQQLIRNLIITKHLKVNEEELFIQLWSFIQGYITLVVNHVTHFDSQFLKRTLNQLLEEPESE</sequence>
<protein>
    <submittedName>
        <fullName evidence="4">TetR family transcriptional regulator</fullName>
    </submittedName>
</protein>
<dbReference type="Pfam" id="PF00440">
    <property type="entry name" value="TetR_N"/>
    <property type="match status" value="1"/>
</dbReference>
<dbReference type="PANTHER" id="PTHR43479:SF11">
    <property type="entry name" value="ACREF_ENVCD OPERON REPRESSOR-RELATED"/>
    <property type="match status" value="1"/>
</dbReference>
<reference evidence="4 5" key="1">
    <citation type="journal article" date="2023" name="Microbiol. Spectr.">
        <title>Symbiosis of Carpenter Bees with Uncharacterized Lactic Acid Bacteria Showing NAD Auxotrophy.</title>
        <authorList>
            <person name="Kawasaki S."/>
            <person name="Ozawa K."/>
            <person name="Mori T."/>
            <person name="Yamamoto A."/>
            <person name="Ito M."/>
            <person name="Ohkuma M."/>
            <person name="Sakamoto M."/>
            <person name="Matsutani M."/>
        </authorList>
    </citation>
    <scope>NUCLEOTIDE SEQUENCE [LARGE SCALE GENOMIC DNA]</scope>
    <source>
        <strain evidence="4 5">KimC2</strain>
    </source>
</reference>
<dbReference type="AlphaFoldDB" id="A0AAU9DMF7"/>
<evidence type="ECO:0000313" key="4">
    <source>
        <dbReference type="EMBL" id="BDR56063.1"/>
    </source>
</evidence>
<dbReference type="Gene3D" id="1.10.357.10">
    <property type="entry name" value="Tetracycline Repressor, domain 2"/>
    <property type="match status" value="1"/>
</dbReference>
<dbReference type="KEGG" id="xak:KIMC2_06250"/>
<keyword evidence="1 2" id="KW-0238">DNA-binding</keyword>
<evidence type="ECO:0000256" key="1">
    <source>
        <dbReference type="ARBA" id="ARBA00023125"/>
    </source>
</evidence>
<proteinExistence type="predicted"/>
<name>A0AAU9DMF7_9LACO</name>
<feature type="domain" description="HTH tetR-type" evidence="3">
    <location>
        <begin position="6"/>
        <end position="66"/>
    </location>
</feature>
<gene>
    <name evidence="4" type="ORF">KIMC2_06250</name>
</gene>
<dbReference type="InterPro" id="IPR050624">
    <property type="entry name" value="HTH-type_Tx_Regulator"/>
</dbReference>
<evidence type="ECO:0000256" key="2">
    <source>
        <dbReference type="PROSITE-ProRule" id="PRU00335"/>
    </source>
</evidence>
<evidence type="ECO:0000313" key="5">
    <source>
        <dbReference type="Proteomes" id="UP001321804"/>
    </source>
</evidence>
<dbReference type="InterPro" id="IPR001647">
    <property type="entry name" value="HTH_TetR"/>
</dbReference>
<dbReference type="PRINTS" id="PR00455">
    <property type="entry name" value="HTHTETR"/>
</dbReference>
<dbReference type="RefSeq" id="WP_317697913.1">
    <property type="nucleotide sequence ID" value="NZ_AP026801.1"/>
</dbReference>
<dbReference type="Proteomes" id="UP001321804">
    <property type="component" value="Chromosome"/>
</dbReference>
<dbReference type="PANTHER" id="PTHR43479">
    <property type="entry name" value="ACREF/ENVCD OPERON REPRESSOR-RELATED"/>
    <property type="match status" value="1"/>
</dbReference>